<evidence type="ECO:0000313" key="2">
    <source>
        <dbReference type="Proteomes" id="UP000500895"/>
    </source>
</evidence>
<proteinExistence type="predicted"/>
<evidence type="ECO:0000313" key="1">
    <source>
        <dbReference type="EMBL" id="QIP07829.1"/>
    </source>
</evidence>
<gene>
    <name evidence="1" type="ORF">HAV00_16845</name>
</gene>
<dbReference type="RefSeq" id="WP_166468191.1">
    <property type="nucleotide sequence ID" value="NZ_CP050066.2"/>
</dbReference>
<evidence type="ECO:0008006" key="3">
    <source>
        <dbReference type="Google" id="ProtNLM"/>
    </source>
</evidence>
<organism evidence="1 2">
    <name type="scientific">Bradyrhizobium symbiodeficiens</name>
    <dbReference type="NCBI Taxonomy" id="1404367"/>
    <lineage>
        <taxon>Bacteria</taxon>
        <taxon>Pseudomonadati</taxon>
        <taxon>Pseudomonadota</taxon>
        <taxon>Alphaproteobacteria</taxon>
        <taxon>Hyphomicrobiales</taxon>
        <taxon>Nitrobacteraceae</taxon>
        <taxon>Bradyrhizobium</taxon>
    </lineage>
</organism>
<dbReference type="EMBL" id="CP050066">
    <property type="protein sequence ID" value="QIP07829.1"/>
    <property type="molecule type" value="Genomic_DNA"/>
</dbReference>
<reference evidence="1 2" key="1">
    <citation type="journal article" date="2020" name="Int. J. Syst. Evol. Microbiol.">
        <title>Description and complete genome sequences of Bradyrhizobium symbiodeficiens sp. nov., a non-symbiotic bacterium associated with legumes native to Canada.</title>
        <authorList>
            <person name="Bromfield E.S.P."/>
            <person name="Cloutier S."/>
            <person name="Nguyen H.D.T."/>
        </authorList>
    </citation>
    <scope>NUCLEOTIDE SEQUENCE [LARGE SCALE GENOMIC DNA]</scope>
    <source>
        <strain evidence="1 2">101S1MB</strain>
    </source>
</reference>
<accession>A0A6G9A693</accession>
<dbReference type="Proteomes" id="UP000500895">
    <property type="component" value="Chromosome"/>
</dbReference>
<protein>
    <recommendedName>
        <fullName evidence="3">Acyl-CoA dehydrogenase</fullName>
    </recommendedName>
</protein>
<sequence length="82" mass="9504">MSEFSGLSDHFIMRMHEFIRNEVQADALAGTRLIGLPARHRADRLFKEIERRGLVCRPIEWPEHLADPSRDPADRPLRTIAN</sequence>
<dbReference type="AlphaFoldDB" id="A0A6G9A693"/>
<name>A0A6G9A693_9BRAD</name>